<sequence length="172" mass="18824">MTLSSTFRDNKAVYTIAGAGDLAVEKLRELPEQATKVQSDVRDNVGKYRVEVRKTVDRYRVQARRNVEKYRGEAQENITRLQDRIEVKDLPGAAVAYATHFGTRAVELIDELAERGKKVVHRTAAEVAESAESVAEVTAGDQAKPASAAKATRARKAAAQQTKSPASARKNS</sequence>
<proteinExistence type="predicted"/>
<keyword evidence="3" id="KW-1185">Reference proteome</keyword>
<evidence type="ECO:0000313" key="2">
    <source>
        <dbReference type="EMBL" id="MBA8955597.1"/>
    </source>
</evidence>
<dbReference type="RefSeq" id="WP_182847579.1">
    <property type="nucleotide sequence ID" value="NZ_BAAALP010000058.1"/>
</dbReference>
<organism evidence="2 3">
    <name type="scientific">Actinomadura namibiensis</name>
    <dbReference type="NCBI Taxonomy" id="182080"/>
    <lineage>
        <taxon>Bacteria</taxon>
        <taxon>Bacillati</taxon>
        <taxon>Actinomycetota</taxon>
        <taxon>Actinomycetes</taxon>
        <taxon>Streptosporangiales</taxon>
        <taxon>Thermomonosporaceae</taxon>
        <taxon>Actinomadura</taxon>
    </lineage>
</organism>
<protein>
    <recommendedName>
        <fullName evidence="4">Heparin binding hemagglutinin HbhA</fullName>
    </recommendedName>
</protein>
<evidence type="ECO:0000256" key="1">
    <source>
        <dbReference type="SAM" id="MobiDB-lite"/>
    </source>
</evidence>
<dbReference type="EMBL" id="JACJIA010000012">
    <property type="protein sequence ID" value="MBA8955597.1"/>
    <property type="molecule type" value="Genomic_DNA"/>
</dbReference>
<reference evidence="2 3" key="1">
    <citation type="submission" date="2020-08" db="EMBL/GenBank/DDBJ databases">
        <title>Genomic Encyclopedia of Type Strains, Phase IV (KMG-IV): sequencing the most valuable type-strain genomes for metagenomic binning, comparative biology and taxonomic classification.</title>
        <authorList>
            <person name="Goeker M."/>
        </authorList>
    </citation>
    <scope>NUCLEOTIDE SEQUENCE [LARGE SCALE GENOMIC DNA]</scope>
    <source>
        <strain evidence="2 3">DSM 44197</strain>
    </source>
</reference>
<name>A0A7W3LWM6_ACTNM</name>
<evidence type="ECO:0008006" key="4">
    <source>
        <dbReference type="Google" id="ProtNLM"/>
    </source>
</evidence>
<dbReference type="Proteomes" id="UP000572680">
    <property type="component" value="Unassembled WGS sequence"/>
</dbReference>
<comment type="caution">
    <text evidence="2">The sequence shown here is derived from an EMBL/GenBank/DDBJ whole genome shotgun (WGS) entry which is preliminary data.</text>
</comment>
<feature type="region of interest" description="Disordered" evidence="1">
    <location>
        <begin position="130"/>
        <end position="172"/>
    </location>
</feature>
<gene>
    <name evidence="2" type="ORF">HNR61_007273</name>
</gene>
<feature type="compositionally biased region" description="Low complexity" evidence="1">
    <location>
        <begin position="130"/>
        <end position="164"/>
    </location>
</feature>
<dbReference type="AlphaFoldDB" id="A0A7W3LWM6"/>
<evidence type="ECO:0000313" key="3">
    <source>
        <dbReference type="Proteomes" id="UP000572680"/>
    </source>
</evidence>
<accession>A0A7W3LWM6</accession>